<dbReference type="Pfam" id="PF04082">
    <property type="entry name" value="Fungal_trans"/>
    <property type="match status" value="1"/>
</dbReference>
<sequence>MLASPELLRDLNLSDTSSPATEQEADALGIDVSSEGQSTTMYSYPDKAAIWLSKFRGETHWAVYIKEFKSIFSSDGRLEFPPLPQIHPGADDSPDGASNLSHLLNDPKGYILLIIPDREQIRVYVESYLSTVERIYRILHIPSFREEAEAFWTNEQLPRWDWLAQYLLVIGIGCLTTPNASIKEVARLLRAAEVCLLQISLILNPTILTINALCMMVIAKHVGAMSCHEYDSCSPLMGVVIRQAMSLGLHCDPTFDTKETSPFQTEMRRRLWMTIVHLELRQSITSGMAPLLKNGDFSTLPPSNLNDDDLDLLSKDGCVPAPEFEITDSSFQILLASSFSAAHEIVNAANSLSETLSYERVTCLDSRIRELLAEASFIRSNLSSSEPNWKVLQISTLQLTFRRILLTLHQRYARQPEASVRYPTSYWSALESALAILVHQRQIHEDPDHHESAKWFAELFKNDFFMAIMMVGIQLCRKDNSALDGREHMVKSSGGYAPVISPRSTILQTLKWCEDIWTSRLTPSFCQSKVSEIIGRIIRSVELEN</sequence>
<feature type="region of interest" description="Disordered" evidence="3">
    <location>
        <begin position="1"/>
        <end position="32"/>
    </location>
</feature>
<evidence type="ECO:0000256" key="3">
    <source>
        <dbReference type="SAM" id="MobiDB-lite"/>
    </source>
</evidence>
<keyword evidence="6" id="KW-1185">Reference proteome</keyword>
<name>A0AAF0IL43_9EURO</name>
<dbReference type="GO" id="GO:0008270">
    <property type="term" value="F:zinc ion binding"/>
    <property type="evidence" value="ECO:0007669"/>
    <property type="project" value="InterPro"/>
</dbReference>
<dbReference type="PANTHER" id="PTHR31001:SF58">
    <property type="entry name" value="ZN(II)2CYS6 TRANSCRIPTION FACTOR (EUROFUNG)"/>
    <property type="match status" value="1"/>
</dbReference>
<accession>A0AAF0IL43</accession>
<dbReference type="InterPro" id="IPR050613">
    <property type="entry name" value="Sec_Metabolite_Reg"/>
</dbReference>
<dbReference type="EMBL" id="CP120628">
    <property type="protein sequence ID" value="WEW58499.1"/>
    <property type="molecule type" value="Genomic_DNA"/>
</dbReference>
<feature type="domain" description="Xylanolytic transcriptional activator regulatory" evidence="4">
    <location>
        <begin position="233"/>
        <end position="308"/>
    </location>
</feature>
<protein>
    <recommendedName>
        <fullName evidence="4">Xylanolytic transcriptional activator regulatory domain-containing protein</fullName>
    </recommendedName>
</protein>
<dbReference type="GO" id="GO:0005634">
    <property type="term" value="C:nucleus"/>
    <property type="evidence" value="ECO:0007669"/>
    <property type="project" value="UniProtKB-SubCell"/>
</dbReference>
<evidence type="ECO:0000313" key="6">
    <source>
        <dbReference type="Proteomes" id="UP001219355"/>
    </source>
</evidence>
<evidence type="ECO:0000256" key="2">
    <source>
        <dbReference type="ARBA" id="ARBA00023242"/>
    </source>
</evidence>
<proteinExistence type="predicted"/>
<evidence type="ECO:0000256" key="1">
    <source>
        <dbReference type="ARBA" id="ARBA00004123"/>
    </source>
</evidence>
<dbReference type="GO" id="GO:0003677">
    <property type="term" value="F:DNA binding"/>
    <property type="evidence" value="ECO:0007669"/>
    <property type="project" value="InterPro"/>
</dbReference>
<comment type="subcellular location">
    <subcellularLocation>
        <location evidence="1">Nucleus</location>
    </subcellularLocation>
</comment>
<dbReference type="GO" id="GO:0006351">
    <property type="term" value="P:DNA-templated transcription"/>
    <property type="evidence" value="ECO:0007669"/>
    <property type="project" value="InterPro"/>
</dbReference>
<evidence type="ECO:0000313" key="5">
    <source>
        <dbReference type="EMBL" id="WEW58499.1"/>
    </source>
</evidence>
<evidence type="ECO:0000259" key="4">
    <source>
        <dbReference type="SMART" id="SM00906"/>
    </source>
</evidence>
<dbReference type="CDD" id="cd12148">
    <property type="entry name" value="fungal_TF_MHR"/>
    <property type="match status" value="1"/>
</dbReference>
<gene>
    <name evidence="5" type="ORF">PRK78_003967</name>
</gene>
<dbReference type="InterPro" id="IPR007219">
    <property type="entry name" value="XnlR_reg_dom"/>
</dbReference>
<dbReference type="AlphaFoldDB" id="A0AAF0IL43"/>
<dbReference type="PANTHER" id="PTHR31001">
    <property type="entry name" value="UNCHARACTERIZED TRANSCRIPTIONAL REGULATORY PROTEIN"/>
    <property type="match status" value="1"/>
</dbReference>
<reference evidence="5" key="1">
    <citation type="submission" date="2023-03" db="EMBL/GenBank/DDBJ databases">
        <title>Emydomyces testavorans Genome Sequence.</title>
        <authorList>
            <person name="Hoyer L."/>
        </authorList>
    </citation>
    <scope>NUCLEOTIDE SEQUENCE</scope>
    <source>
        <strain evidence="5">16-2883</strain>
    </source>
</reference>
<dbReference type="SMART" id="SM00906">
    <property type="entry name" value="Fungal_trans"/>
    <property type="match status" value="1"/>
</dbReference>
<keyword evidence="2" id="KW-0539">Nucleus</keyword>
<dbReference type="Proteomes" id="UP001219355">
    <property type="component" value="Chromosome 2"/>
</dbReference>
<organism evidence="5 6">
    <name type="scientific">Emydomyces testavorans</name>
    <dbReference type="NCBI Taxonomy" id="2070801"/>
    <lineage>
        <taxon>Eukaryota</taxon>
        <taxon>Fungi</taxon>
        <taxon>Dikarya</taxon>
        <taxon>Ascomycota</taxon>
        <taxon>Pezizomycotina</taxon>
        <taxon>Eurotiomycetes</taxon>
        <taxon>Eurotiomycetidae</taxon>
        <taxon>Onygenales</taxon>
        <taxon>Nannizziopsiaceae</taxon>
        <taxon>Emydomyces</taxon>
    </lineage>
</organism>